<dbReference type="EMBL" id="ADNC01000022">
    <property type="protein sequence ID" value="EFF41431.1"/>
    <property type="molecule type" value="Genomic_DNA"/>
</dbReference>
<feature type="binding site" evidence="5">
    <location>
        <position position="95"/>
    </location>
    <ligand>
        <name>S-adenosyl-L-methionine</name>
        <dbReference type="ChEBI" id="CHEBI:59789"/>
    </ligand>
</feature>
<dbReference type="PIRSF" id="PIRSF004505">
    <property type="entry name" value="MT_bac"/>
    <property type="match status" value="1"/>
</dbReference>
<dbReference type="InterPro" id="IPR029026">
    <property type="entry name" value="tRNA_m1G_MTases_N"/>
</dbReference>
<evidence type="ECO:0000256" key="5">
    <source>
        <dbReference type="HAMAP-Rule" id="MF_00658"/>
    </source>
</evidence>
<dbReference type="HAMAP" id="MF_00658">
    <property type="entry name" value="23SrRNA_methyltr_H"/>
    <property type="match status" value="1"/>
</dbReference>
<keyword evidence="1 5" id="KW-0489">Methyltransferase</keyword>
<keyword evidence="5" id="KW-0698">rRNA processing</keyword>
<evidence type="ECO:0000313" key="7">
    <source>
        <dbReference type="Proteomes" id="UP000004757"/>
    </source>
</evidence>
<comment type="caution">
    <text evidence="6">The sequence shown here is derived from an EMBL/GenBank/DDBJ whole genome shotgun (WGS) entry which is preliminary data.</text>
</comment>
<sequence length="145" mass="16868">MKINLISVGSLEKKFLDLYNSYISKLPSNVNLNVIEIKERKDNNTQLKKEKETELILERIPKNSTVYLFSLKGKFYDSVKFSSFLNEDNITFIIGGSDGVIEEKFNFATKIKVSDFTFPHQLFKVLVAEQIYRGFSIINNKKYHK</sequence>
<dbReference type="InterPro" id="IPR029028">
    <property type="entry name" value="Alpha/beta_knot_MTases"/>
</dbReference>
<keyword evidence="5" id="KW-0963">Cytoplasm</keyword>
<dbReference type="RefSeq" id="WP_005683651.1">
    <property type="nucleotide sequence ID" value="NZ_ADNC01000022.1"/>
</dbReference>
<dbReference type="OrthoDB" id="9806643at2"/>
<dbReference type="SUPFAM" id="SSF75217">
    <property type="entry name" value="alpha/beta knot"/>
    <property type="match status" value="1"/>
</dbReference>
<dbReference type="eggNOG" id="COG1576">
    <property type="taxonomic scope" value="Bacteria"/>
</dbReference>
<dbReference type="Proteomes" id="UP000004757">
    <property type="component" value="Unassembled WGS sequence"/>
</dbReference>
<dbReference type="STRING" id="747682.MALL_0737"/>
<reference evidence="6 7" key="1">
    <citation type="submission" date="2010-03" db="EMBL/GenBank/DDBJ databases">
        <authorList>
            <person name="Glass J.I."/>
            <person name="Benders G.A."/>
            <person name="Durkin A.S."/>
            <person name="Farmerie W.G."/>
            <person name="Hlavinka K."/>
            <person name="Hostetler J."/>
            <person name="Jackson J."/>
            <person name="May M.A."/>
            <person name="Miller R.H."/>
            <person name="Paralanov V."/>
            <person name="Radune D."/>
            <person name="Szczypinski B."/>
            <person name="Brown D.R."/>
        </authorList>
    </citation>
    <scope>NUCLEOTIDE SEQUENCE [LARGE SCALE GENOMIC DNA]</scope>
    <source>
        <strain evidence="6 7">A21JP2</strain>
    </source>
</reference>
<comment type="catalytic activity">
    <reaction evidence="5">
        <text>pseudouridine(1915) in 23S rRNA + S-adenosyl-L-methionine = N(3)-methylpseudouridine(1915) in 23S rRNA + S-adenosyl-L-homocysteine + H(+)</text>
        <dbReference type="Rhea" id="RHEA:42752"/>
        <dbReference type="Rhea" id="RHEA-COMP:10221"/>
        <dbReference type="Rhea" id="RHEA-COMP:10222"/>
        <dbReference type="ChEBI" id="CHEBI:15378"/>
        <dbReference type="ChEBI" id="CHEBI:57856"/>
        <dbReference type="ChEBI" id="CHEBI:59789"/>
        <dbReference type="ChEBI" id="CHEBI:65314"/>
        <dbReference type="ChEBI" id="CHEBI:74486"/>
        <dbReference type="EC" id="2.1.1.177"/>
    </reaction>
</comment>
<dbReference type="PANTHER" id="PTHR33603:SF1">
    <property type="entry name" value="RIBOSOMAL RNA LARGE SUBUNIT METHYLTRANSFERASE H"/>
    <property type="match status" value="1"/>
</dbReference>
<keyword evidence="2 5" id="KW-0808">Transferase</keyword>
<dbReference type="InterPro" id="IPR003742">
    <property type="entry name" value="RlmH-like"/>
</dbReference>
<protein>
    <recommendedName>
        <fullName evidence="5">Ribosomal RNA large subunit methyltransferase H</fullName>
        <ecNumber evidence="5">2.1.1.177</ecNumber>
    </recommendedName>
    <alternativeName>
        <fullName evidence="5">23S rRNA (pseudouridine1915-N3)-methyltransferase</fullName>
    </alternativeName>
    <alternativeName>
        <fullName evidence="5">23S rRNA m3Psi1915 methyltransferase</fullName>
    </alternativeName>
    <alternativeName>
        <fullName evidence="5">rRNA (pseudouridine-N3-)-methyltransferase RlmH</fullName>
    </alternativeName>
</protein>
<evidence type="ECO:0000256" key="2">
    <source>
        <dbReference type="ARBA" id="ARBA00022679"/>
    </source>
</evidence>
<evidence type="ECO:0000256" key="3">
    <source>
        <dbReference type="ARBA" id="ARBA00022691"/>
    </source>
</evidence>
<dbReference type="CDD" id="cd18081">
    <property type="entry name" value="RlmH-like"/>
    <property type="match status" value="1"/>
</dbReference>
<evidence type="ECO:0000256" key="4">
    <source>
        <dbReference type="ARBA" id="ARBA00038303"/>
    </source>
</evidence>
<evidence type="ECO:0000256" key="1">
    <source>
        <dbReference type="ARBA" id="ARBA00022603"/>
    </source>
</evidence>
<dbReference type="PANTHER" id="PTHR33603">
    <property type="entry name" value="METHYLTRANSFERASE"/>
    <property type="match status" value="1"/>
</dbReference>
<evidence type="ECO:0000313" key="6">
    <source>
        <dbReference type="EMBL" id="EFF41431.1"/>
    </source>
</evidence>
<dbReference type="GO" id="GO:0005737">
    <property type="term" value="C:cytoplasm"/>
    <property type="evidence" value="ECO:0007669"/>
    <property type="project" value="UniProtKB-SubCell"/>
</dbReference>
<keyword evidence="3 5" id="KW-0949">S-adenosyl-L-methionine</keyword>
<name>D4XW40_9BACT</name>
<comment type="caution">
    <text evidence="5">Lacks conserved residue(s) required for the propagation of feature annotation.</text>
</comment>
<dbReference type="EC" id="2.1.1.177" evidence="5"/>
<comment type="subcellular location">
    <subcellularLocation>
        <location evidence="5">Cytoplasm</location>
    </subcellularLocation>
</comment>
<comment type="subunit">
    <text evidence="5">Homodimer.</text>
</comment>
<keyword evidence="7" id="KW-1185">Reference proteome</keyword>
<proteinExistence type="inferred from homology"/>
<comment type="similarity">
    <text evidence="4 5">Belongs to the RNA methyltransferase RlmH family.</text>
</comment>
<gene>
    <name evidence="5" type="primary">rlmH</name>
    <name evidence="6" type="ORF">MALL_0737</name>
</gene>
<dbReference type="Gene3D" id="3.40.1280.10">
    <property type="match status" value="1"/>
</dbReference>
<organism evidence="6 7">
    <name type="scientific">Mycoplasmopsis alligatoris A21JP2</name>
    <dbReference type="NCBI Taxonomy" id="747682"/>
    <lineage>
        <taxon>Bacteria</taxon>
        <taxon>Bacillati</taxon>
        <taxon>Mycoplasmatota</taxon>
        <taxon>Mycoplasmoidales</taxon>
        <taxon>Metamycoplasmataceae</taxon>
        <taxon>Mycoplasmopsis</taxon>
    </lineage>
</organism>
<dbReference type="Pfam" id="PF02590">
    <property type="entry name" value="SPOUT_MTase"/>
    <property type="match status" value="1"/>
</dbReference>
<comment type="function">
    <text evidence="5">Specifically methylates the pseudouridine at position 1915 (m3Psi1915) in 23S rRNA.</text>
</comment>
<dbReference type="AlphaFoldDB" id="D4XW40"/>
<accession>D4XW40</accession>
<dbReference type="GO" id="GO:0070038">
    <property type="term" value="F:rRNA (pseudouridine-N3-)-methyltransferase activity"/>
    <property type="evidence" value="ECO:0007669"/>
    <property type="project" value="UniProtKB-UniRule"/>
</dbReference>